<proteinExistence type="predicted"/>
<dbReference type="GO" id="GO:0045944">
    <property type="term" value="P:positive regulation of transcription by RNA polymerase II"/>
    <property type="evidence" value="ECO:0007669"/>
    <property type="project" value="TreeGrafter"/>
</dbReference>
<evidence type="ECO:0000313" key="12">
    <source>
        <dbReference type="Proteomes" id="UP000499080"/>
    </source>
</evidence>
<protein>
    <recommendedName>
        <fullName evidence="2">histone acetyltransferase</fullName>
        <ecNumber evidence="2">2.3.1.48</ecNumber>
    </recommendedName>
</protein>
<dbReference type="OrthoDB" id="6435608at2759"/>
<evidence type="ECO:0000256" key="4">
    <source>
        <dbReference type="ARBA" id="ARBA00022853"/>
    </source>
</evidence>
<comment type="subcellular location">
    <subcellularLocation>
        <location evidence="1">Nucleus</location>
    </subcellularLocation>
</comment>
<dbReference type="InterPro" id="IPR036529">
    <property type="entry name" value="KIX_dom_sf"/>
</dbReference>
<comment type="catalytic activity">
    <reaction evidence="8">
        <text>L-lysyl-[protein] + acetyl-CoA = N(6)-acetyl-L-lysyl-[protein] + CoA + H(+)</text>
        <dbReference type="Rhea" id="RHEA:45948"/>
        <dbReference type="Rhea" id="RHEA-COMP:9752"/>
        <dbReference type="Rhea" id="RHEA-COMP:10731"/>
        <dbReference type="ChEBI" id="CHEBI:15378"/>
        <dbReference type="ChEBI" id="CHEBI:29969"/>
        <dbReference type="ChEBI" id="CHEBI:57287"/>
        <dbReference type="ChEBI" id="CHEBI:57288"/>
        <dbReference type="ChEBI" id="CHEBI:61930"/>
        <dbReference type="EC" id="2.3.1.48"/>
    </reaction>
</comment>
<dbReference type="GO" id="GO:0005667">
    <property type="term" value="C:transcription regulator complex"/>
    <property type="evidence" value="ECO:0007669"/>
    <property type="project" value="TreeGrafter"/>
</dbReference>
<accession>A0A4Y2Q4U7</accession>
<keyword evidence="4" id="KW-0156">Chromatin regulator</keyword>
<evidence type="ECO:0000256" key="5">
    <source>
        <dbReference type="ARBA" id="ARBA00023015"/>
    </source>
</evidence>
<dbReference type="InterPro" id="IPR003101">
    <property type="entry name" value="KIX_dom"/>
</dbReference>
<dbReference type="GO" id="GO:0031490">
    <property type="term" value="F:chromatin DNA binding"/>
    <property type="evidence" value="ECO:0007669"/>
    <property type="project" value="TreeGrafter"/>
</dbReference>
<keyword evidence="6" id="KW-0804">Transcription</keyword>
<evidence type="ECO:0000256" key="8">
    <source>
        <dbReference type="ARBA" id="ARBA00048017"/>
    </source>
</evidence>
<dbReference type="AlphaFoldDB" id="A0A4Y2Q4U7"/>
<evidence type="ECO:0000256" key="7">
    <source>
        <dbReference type="ARBA" id="ARBA00023242"/>
    </source>
</evidence>
<dbReference type="EMBL" id="BGPR01013084">
    <property type="protein sequence ID" value="GBN59178.1"/>
    <property type="molecule type" value="Genomic_DNA"/>
</dbReference>
<dbReference type="Gene3D" id="1.10.246.20">
    <property type="entry name" value="Coactivator CBP, KIX domain"/>
    <property type="match status" value="1"/>
</dbReference>
<gene>
    <name evidence="11" type="primary">Ep300_0</name>
    <name evidence="11" type="ORF">AVEN_120380_1</name>
</gene>
<dbReference type="PANTHER" id="PTHR13808">
    <property type="entry name" value="CBP/P300-RELATED"/>
    <property type="match status" value="1"/>
</dbReference>
<dbReference type="PANTHER" id="PTHR13808:SF1">
    <property type="entry name" value="HISTONE ACETYLTRANSFERASE"/>
    <property type="match status" value="1"/>
</dbReference>
<evidence type="ECO:0000256" key="6">
    <source>
        <dbReference type="ARBA" id="ARBA00023163"/>
    </source>
</evidence>
<keyword evidence="7" id="KW-0539">Nucleus</keyword>
<evidence type="ECO:0000256" key="3">
    <source>
        <dbReference type="ARBA" id="ARBA00022679"/>
    </source>
</evidence>
<keyword evidence="12" id="KW-1185">Reference proteome</keyword>
<feature type="domain" description="KIX" evidence="10">
    <location>
        <begin position="137"/>
        <end position="216"/>
    </location>
</feature>
<dbReference type="InterPro" id="IPR013178">
    <property type="entry name" value="Histone_AcTrfase_Rtt109/CBP"/>
</dbReference>
<dbReference type="Pfam" id="PF02172">
    <property type="entry name" value="KIX"/>
    <property type="match status" value="1"/>
</dbReference>
<sequence>MDLKRRSESDLTRNRNMEEKQIKASLARRLNEQTQCSSQSLNHIQTLKSLHPNQQFQVQLRPPIQNSNTGAIANAALLSSAPNQVAPTVTGAIPDNPTNSKYWHRSFTEVSRHHSVLSSAPNQVAPIVTGAIPDNPTNSKDWHRSFTEVSRHHSVQKIVRNICPTVDILAVLGERMISLVAYARRIEGEMYEAANSREEYEHLLDEKIYKIQKELKERRRKIKENRMQQQVAPGLGPILSNNSSAATPTAVGKSKDFSNEKENLKMKRELFKITEEIKKLSASGKNVKRNGSFVSSSY</sequence>
<evidence type="ECO:0000256" key="9">
    <source>
        <dbReference type="SAM" id="MobiDB-lite"/>
    </source>
</evidence>
<comment type="caution">
    <text evidence="11">The sequence shown here is derived from an EMBL/GenBank/DDBJ whole genome shotgun (WGS) entry which is preliminary data.</text>
</comment>
<dbReference type="GO" id="GO:0000123">
    <property type="term" value="C:histone acetyltransferase complex"/>
    <property type="evidence" value="ECO:0007669"/>
    <property type="project" value="TreeGrafter"/>
</dbReference>
<evidence type="ECO:0000313" key="11">
    <source>
        <dbReference type="EMBL" id="GBN59178.1"/>
    </source>
</evidence>
<dbReference type="Proteomes" id="UP000499080">
    <property type="component" value="Unassembled WGS sequence"/>
</dbReference>
<dbReference type="GO" id="GO:0005634">
    <property type="term" value="C:nucleus"/>
    <property type="evidence" value="ECO:0007669"/>
    <property type="project" value="UniProtKB-SubCell"/>
</dbReference>
<evidence type="ECO:0000256" key="2">
    <source>
        <dbReference type="ARBA" id="ARBA00013184"/>
    </source>
</evidence>
<evidence type="ECO:0000256" key="1">
    <source>
        <dbReference type="ARBA" id="ARBA00004123"/>
    </source>
</evidence>
<dbReference type="PROSITE" id="PS50952">
    <property type="entry name" value="KIX"/>
    <property type="match status" value="1"/>
</dbReference>
<evidence type="ECO:0000259" key="10">
    <source>
        <dbReference type="PROSITE" id="PS50952"/>
    </source>
</evidence>
<feature type="region of interest" description="Disordered" evidence="9">
    <location>
        <begin position="225"/>
        <end position="259"/>
    </location>
</feature>
<dbReference type="GO" id="GO:0004402">
    <property type="term" value="F:histone acetyltransferase activity"/>
    <property type="evidence" value="ECO:0007669"/>
    <property type="project" value="InterPro"/>
</dbReference>
<dbReference type="SUPFAM" id="SSF47040">
    <property type="entry name" value="Kix domain of CBP (creb binding protein)"/>
    <property type="match status" value="1"/>
</dbReference>
<dbReference type="EC" id="2.3.1.48" evidence="2"/>
<organism evidence="11 12">
    <name type="scientific">Araneus ventricosus</name>
    <name type="common">Orbweaver spider</name>
    <name type="synonym">Epeira ventricosa</name>
    <dbReference type="NCBI Taxonomy" id="182803"/>
    <lineage>
        <taxon>Eukaryota</taxon>
        <taxon>Metazoa</taxon>
        <taxon>Ecdysozoa</taxon>
        <taxon>Arthropoda</taxon>
        <taxon>Chelicerata</taxon>
        <taxon>Arachnida</taxon>
        <taxon>Araneae</taxon>
        <taxon>Araneomorphae</taxon>
        <taxon>Entelegynae</taxon>
        <taxon>Araneoidea</taxon>
        <taxon>Araneidae</taxon>
        <taxon>Araneus</taxon>
    </lineage>
</organism>
<dbReference type="GO" id="GO:0003713">
    <property type="term" value="F:transcription coactivator activity"/>
    <property type="evidence" value="ECO:0007669"/>
    <property type="project" value="TreeGrafter"/>
</dbReference>
<keyword evidence="3 11" id="KW-0808">Transferase</keyword>
<name>A0A4Y2Q4U7_ARAVE</name>
<keyword evidence="5" id="KW-0805">Transcription regulation</keyword>
<reference evidence="11 12" key="1">
    <citation type="journal article" date="2019" name="Sci. Rep.">
        <title>Orb-weaving spider Araneus ventricosus genome elucidates the spidroin gene catalogue.</title>
        <authorList>
            <person name="Kono N."/>
            <person name="Nakamura H."/>
            <person name="Ohtoshi R."/>
            <person name="Moran D.A.P."/>
            <person name="Shinohara A."/>
            <person name="Yoshida Y."/>
            <person name="Fujiwara M."/>
            <person name="Mori M."/>
            <person name="Tomita M."/>
            <person name="Arakawa K."/>
        </authorList>
    </citation>
    <scope>NUCLEOTIDE SEQUENCE [LARGE SCALE GENOMIC DNA]</scope>
</reference>